<dbReference type="GO" id="GO:0004713">
    <property type="term" value="F:protein tyrosine kinase activity"/>
    <property type="evidence" value="ECO:0007669"/>
    <property type="project" value="InterPro"/>
</dbReference>
<dbReference type="Gene3D" id="1.20.120.330">
    <property type="entry name" value="Nucleotidyltransferases domain 2"/>
    <property type="match status" value="1"/>
</dbReference>
<dbReference type="GO" id="GO:0005925">
    <property type="term" value="C:focal adhesion"/>
    <property type="evidence" value="ECO:0007669"/>
    <property type="project" value="InterPro"/>
</dbReference>
<dbReference type="InterPro" id="IPR036137">
    <property type="entry name" value="Focal_adhe_kin_target_dom_sf"/>
</dbReference>
<feature type="domain" description="Focal AT" evidence="2">
    <location>
        <begin position="40"/>
        <end position="171"/>
    </location>
</feature>
<sequence>MGFDGDTFHSNIQKVPVAQQPQPQPTAKPEHATAAHHGPTLDTDRTNDHVYEFTTRVVRSVMQLSQGVTEARAEEYLDMVKGVGLELRNLLASVDDLMTFFPLWSKKEVEMAHRVLSKDMANLVQAMKLAIKYSKTTLDGEYRRGMLSSAHALAIDAKNLLDVVDSVRLRIQMPLSPTAPPASASSPVGATNGQPAPDEDAATSCVQPEVPPDLEANYDVT</sequence>
<reference evidence="3 4" key="1">
    <citation type="journal article" date="2020" name="Cell">
        <title>Large-Scale Comparative Analyses of Tick Genomes Elucidate Their Genetic Diversity and Vector Capacities.</title>
        <authorList>
            <consortium name="Tick Genome and Microbiome Consortium (TIGMIC)"/>
            <person name="Jia N."/>
            <person name="Wang J."/>
            <person name="Shi W."/>
            <person name="Du L."/>
            <person name="Sun Y."/>
            <person name="Zhan W."/>
            <person name="Jiang J.F."/>
            <person name="Wang Q."/>
            <person name="Zhang B."/>
            <person name="Ji P."/>
            <person name="Bell-Sakyi L."/>
            <person name="Cui X.M."/>
            <person name="Yuan T.T."/>
            <person name="Jiang B.G."/>
            <person name="Yang W.F."/>
            <person name="Lam T.T."/>
            <person name="Chang Q.C."/>
            <person name="Ding S.J."/>
            <person name="Wang X.J."/>
            <person name="Zhu J.G."/>
            <person name="Ruan X.D."/>
            <person name="Zhao L."/>
            <person name="Wei J.T."/>
            <person name="Ye R.Z."/>
            <person name="Que T.C."/>
            <person name="Du C.H."/>
            <person name="Zhou Y.H."/>
            <person name="Cheng J.X."/>
            <person name="Dai P.F."/>
            <person name="Guo W.B."/>
            <person name="Han X.H."/>
            <person name="Huang E.J."/>
            <person name="Li L.F."/>
            <person name="Wei W."/>
            <person name="Gao Y.C."/>
            <person name="Liu J.Z."/>
            <person name="Shao H.Z."/>
            <person name="Wang X."/>
            <person name="Wang C.C."/>
            <person name="Yang T.C."/>
            <person name="Huo Q.B."/>
            <person name="Li W."/>
            <person name="Chen H.Y."/>
            <person name="Chen S.E."/>
            <person name="Zhou L.G."/>
            <person name="Ni X.B."/>
            <person name="Tian J.H."/>
            <person name="Sheng Y."/>
            <person name="Liu T."/>
            <person name="Pan Y.S."/>
            <person name="Xia L.Y."/>
            <person name="Li J."/>
            <person name="Zhao F."/>
            <person name="Cao W.C."/>
        </authorList>
    </citation>
    <scope>NUCLEOTIDE SEQUENCE [LARGE SCALE GENOMIC DNA]</scope>
    <source>
        <strain evidence="3">HaeL-2018</strain>
    </source>
</reference>
<organism evidence="3 4">
    <name type="scientific">Haemaphysalis longicornis</name>
    <name type="common">Bush tick</name>
    <dbReference type="NCBI Taxonomy" id="44386"/>
    <lineage>
        <taxon>Eukaryota</taxon>
        <taxon>Metazoa</taxon>
        <taxon>Ecdysozoa</taxon>
        <taxon>Arthropoda</taxon>
        <taxon>Chelicerata</taxon>
        <taxon>Arachnida</taxon>
        <taxon>Acari</taxon>
        <taxon>Parasitiformes</taxon>
        <taxon>Ixodida</taxon>
        <taxon>Ixodoidea</taxon>
        <taxon>Ixodidae</taxon>
        <taxon>Haemaphysalinae</taxon>
        <taxon>Haemaphysalis</taxon>
    </lineage>
</organism>
<proteinExistence type="predicted"/>
<dbReference type="Pfam" id="PF03623">
    <property type="entry name" value="Focal_AT"/>
    <property type="match status" value="1"/>
</dbReference>
<accession>A0A9J6FK85</accession>
<evidence type="ECO:0000313" key="4">
    <source>
        <dbReference type="Proteomes" id="UP000821853"/>
    </source>
</evidence>
<name>A0A9J6FK85_HAELO</name>
<feature type="compositionally biased region" description="Low complexity" evidence="1">
    <location>
        <begin position="13"/>
        <end position="27"/>
    </location>
</feature>
<dbReference type="PANTHER" id="PTHR46221">
    <property type="entry name" value="FERM AND PDZ DOMAIN-CONTAINING PROTEIN FAMILY MEMBER"/>
    <property type="match status" value="1"/>
</dbReference>
<feature type="region of interest" description="Disordered" evidence="1">
    <location>
        <begin position="176"/>
        <end position="221"/>
    </location>
</feature>
<dbReference type="PANTHER" id="PTHR46221:SF9">
    <property type="entry name" value="NON-SPECIFIC PROTEIN-TYROSINE KINASE"/>
    <property type="match status" value="1"/>
</dbReference>
<evidence type="ECO:0000259" key="2">
    <source>
        <dbReference type="Pfam" id="PF03623"/>
    </source>
</evidence>
<dbReference type="OrthoDB" id="6427833at2759"/>
<dbReference type="AlphaFoldDB" id="A0A9J6FK85"/>
<protein>
    <recommendedName>
        <fullName evidence="2">Focal AT domain-containing protein</fullName>
    </recommendedName>
</protein>
<dbReference type="Proteomes" id="UP000821853">
    <property type="component" value="Chromosome 10"/>
</dbReference>
<dbReference type="VEuPathDB" id="VectorBase:HLOH_064057"/>
<evidence type="ECO:0000313" key="3">
    <source>
        <dbReference type="EMBL" id="KAH9363498.1"/>
    </source>
</evidence>
<gene>
    <name evidence="3" type="ORF">HPB48_005969</name>
</gene>
<feature type="region of interest" description="Disordered" evidence="1">
    <location>
        <begin position="13"/>
        <end position="46"/>
    </location>
</feature>
<dbReference type="SUPFAM" id="SSF68993">
    <property type="entry name" value="FAT domain of focal adhesion kinase"/>
    <property type="match status" value="1"/>
</dbReference>
<comment type="caution">
    <text evidence="3">The sequence shown here is derived from an EMBL/GenBank/DDBJ whole genome shotgun (WGS) entry which is preliminary data.</text>
</comment>
<evidence type="ECO:0000256" key="1">
    <source>
        <dbReference type="SAM" id="MobiDB-lite"/>
    </source>
</evidence>
<dbReference type="GO" id="GO:0007172">
    <property type="term" value="P:signal complex assembly"/>
    <property type="evidence" value="ECO:0007669"/>
    <property type="project" value="InterPro"/>
</dbReference>
<dbReference type="InterPro" id="IPR005189">
    <property type="entry name" value="Focal_adhesion_kin_target_dom"/>
</dbReference>
<dbReference type="EMBL" id="JABSTR010000002">
    <property type="protein sequence ID" value="KAH9363498.1"/>
    <property type="molecule type" value="Genomic_DNA"/>
</dbReference>
<keyword evidence="4" id="KW-1185">Reference proteome</keyword>